<evidence type="ECO:0000256" key="1">
    <source>
        <dbReference type="ARBA" id="ARBA00023015"/>
    </source>
</evidence>
<dbReference type="InterPro" id="IPR046360">
    <property type="entry name" value="T-box_DNA-bd"/>
</dbReference>
<evidence type="ECO:0000259" key="7">
    <source>
        <dbReference type="PROSITE" id="PS50252"/>
    </source>
</evidence>
<accession>A0ABR4PYZ4</accession>
<keyword evidence="4 5" id="KW-0539">Nucleus</keyword>
<evidence type="ECO:0000256" key="3">
    <source>
        <dbReference type="ARBA" id="ARBA00023163"/>
    </source>
</evidence>
<dbReference type="InterPro" id="IPR008967">
    <property type="entry name" value="p53-like_TF_DNA-bd_sf"/>
</dbReference>
<sequence>MADAGKEDEDFYQEDVSVEEGVSGAKERHSFLPAGVDESTHSTLLTIAQGVPNVWPADLKGEREEFSSICIAGGDFELSNSTEGAKVSLRLCNRAIWRAIGCHEMEIFIGKDASRIFPTLTVSVEGLKADEIYTFFLDLMPKDQNIYIDQSGRWIPQGSAKPYPPPNQTSLIHVPPAVFSLGSKIMTRGVDFSSAKLTTNANTPISRNQSINYVLFREDVQGVSVSSVSLSSADDLCAILTTFFSSSALISMFSYSTARVCSGDCFHFHRPQPPRRVTSGRREETRQSQQSDELCVRHSCRVLLLLSFFVSSSST</sequence>
<proteinExistence type="predicted"/>
<protein>
    <submittedName>
        <fullName evidence="8">T-box transcription factor T</fullName>
    </submittedName>
</protein>
<feature type="domain" description="T-box" evidence="7">
    <location>
        <begin position="91"/>
        <end position="260"/>
    </location>
</feature>
<evidence type="ECO:0000256" key="5">
    <source>
        <dbReference type="PROSITE-ProRule" id="PRU00201"/>
    </source>
</evidence>
<evidence type="ECO:0000313" key="9">
    <source>
        <dbReference type="Proteomes" id="UP001651158"/>
    </source>
</evidence>
<dbReference type="PANTHER" id="PTHR11267">
    <property type="entry name" value="T-BOX PROTEIN-RELATED"/>
    <property type="match status" value="1"/>
</dbReference>
<keyword evidence="1" id="KW-0805">Transcription regulation</keyword>
<dbReference type="InterPro" id="IPR001699">
    <property type="entry name" value="TF_T-box"/>
</dbReference>
<keyword evidence="3" id="KW-0804">Transcription</keyword>
<name>A0ABR4PYZ4_9CEST</name>
<comment type="subcellular location">
    <subcellularLocation>
        <location evidence="5">Nucleus</location>
    </subcellularLocation>
</comment>
<dbReference type="SUPFAM" id="SSF49417">
    <property type="entry name" value="p53-like transcription factors"/>
    <property type="match status" value="1"/>
</dbReference>
<keyword evidence="2 5" id="KW-0238">DNA-binding</keyword>
<dbReference type="Gene3D" id="2.60.40.820">
    <property type="entry name" value="Transcription factor, T-box"/>
    <property type="match status" value="1"/>
</dbReference>
<keyword evidence="9" id="KW-1185">Reference proteome</keyword>
<comment type="caution">
    <text evidence="5">Lacks conserved residue(s) required for the propagation of feature annotation.</text>
</comment>
<dbReference type="EMBL" id="JAKROA010000047">
    <property type="protein sequence ID" value="KAL5102629.1"/>
    <property type="molecule type" value="Genomic_DNA"/>
</dbReference>
<comment type="caution">
    <text evidence="8">The sequence shown here is derived from an EMBL/GenBank/DDBJ whole genome shotgun (WGS) entry which is preliminary data.</text>
</comment>
<dbReference type="InterPro" id="IPR036960">
    <property type="entry name" value="T-box_sf"/>
</dbReference>
<evidence type="ECO:0000256" key="6">
    <source>
        <dbReference type="SAM" id="MobiDB-lite"/>
    </source>
</evidence>
<feature type="region of interest" description="Disordered" evidence="6">
    <location>
        <begin position="1"/>
        <end position="24"/>
    </location>
</feature>
<reference evidence="8 9" key="1">
    <citation type="journal article" date="2022" name="Front. Cell. Infect. Microbiol.">
        <title>The Genomes of Two Strains of Taenia crassiceps the Animal Model for the Study of Human Cysticercosis.</title>
        <authorList>
            <person name="Bobes R.J."/>
            <person name="Estrada K."/>
            <person name="Rios-Valencia D.G."/>
            <person name="Calderon-Gallegos A."/>
            <person name="de la Torre P."/>
            <person name="Carrero J.C."/>
            <person name="Sanchez-Flores A."/>
            <person name="Laclette J.P."/>
        </authorList>
    </citation>
    <scope>NUCLEOTIDE SEQUENCE [LARGE SCALE GENOMIC DNA]</scope>
    <source>
        <strain evidence="8">WFUcys</strain>
    </source>
</reference>
<gene>
    <name evidence="8" type="ORF">TcWFU_003809</name>
</gene>
<dbReference type="PANTHER" id="PTHR11267:SF201">
    <property type="entry name" value="T-BOX DOMAIN-CONTAINING PROTEIN"/>
    <property type="match status" value="1"/>
</dbReference>
<dbReference type="Proteomes" id="UP001651158">
    <property type="component" value="Unassembled WGS sequence"/>
</dbReference>
<organism evidence="8 9">
    <name type="scientific">Taenia crassiceps</name>
    <dbReference type="NCBI Taxonomy" id="6207"/>
    <lineage>
        <taxon>Eukaryota</taxon>
        <taxon>Metazoa</taxon>
        <taxon>Spiralia</taxon>
        <taxon>Lophotrochozoa</taxon>
        <taxon>Platyhelminthes</taxon>
        <taxon>Cestoda</taxon>
        <taxon>Eucestoda</taxon>
        <taxon>Cyclophyllidea</taxon>
        <taxon>Taeniidae</taxon>
        <taxon>Taenia</taxon>
    </lineage>
</organism>
<evidence type="ECO:0000256" key="4">
    <source>
        <dbReference type="ARBA" id="ARBA00023242"/>
    </source>
</evidence>
<feature type="compositionally biased region" description="Acidic residues" evidence="6">
    <location>
        <begin position="1"/>
        <end position="18"/>
    </location>
</feature>
<dbReference type="Pfam" id="PF00907">
    <property type="entry name" value="T-box"/>
    <property type="match status" value="1"/>
</dbReference>
<evidence type="ECO:0000313" key="8">
    <source>
        <dbReference type="EMBL" id="KAL5102629.1"/>
    </source>
</evidence>
<dbReference type="SMART" id="SM00425">
    <property type="entry name" value="TBOX"/>
    <property type="match status" value="1"/>
</dbReference>
<evidence type="ECO:0000256" key="2">
    <source>
        <dbReference type="ARBA" id="ARBA00023125"/>
    </source>
</evidence>
<dbReference type="PROSITE" id="PS50252">
    <property type="entry name" value="TBOX_3"/>
    <property type="match status" value="1"/>
</dbReference>